<gene>
    <name evidence="2" type="ORF">E2C01_065768</name>
</gene>
<dbReference type="AlphaFoldDB" id="A0A5B7HGF9"/>
<dbReference type="Proteomes" id="UP000324222">
    <property type="component" value="Unassembled WGS sequence"/>
</dbReference>
<proteinExistence type="predicted"/>
<comment type="caution">
    <text evidence="2">The sequence shown here is derived from an EMBL/GenBank/DDBJ whole genome shotgun (WGS) entry which is preliminary data.</text>
</comment>
<feature type="region of interest" description="Disordered" evidence="1">
    <location>
        <begin position="65"/>
        <end position="135"/>
    </location>
</feature>
<feature type="compositionally biased region" description="Pro residues" evidence="1">
    <location>
        <begin position="103"/>
        <end position="114"/>
    </location>
</feature>
<accession>A0A5B7HGF9</accession>
<evidence type="ECO:0000313" key="3">
    <source>
        <dbReference type="Proteomes" id="UP000324222"/>
    </source>
</evidence>
<feature type="compositionally biased region" description="Pro residues" evidence="1">
    <location>
        <begin position="74"/>
        <end position="83"/>
    </location>
</feature>
<dbReference type="EMBL" id="VSRR010032975">
    <property type="protein sequence ID" value="MPC71490.1"/>
    <property type="molecule type" value="Genomic_DNA"/>
</dbReference>
<protein>
    <submittedName>
        <fullName evidence="2">Uncharacterized protein</fullName>
    </submittedName>
</protein>
<evidence type="ECO:0000256" key="1">
    <source>
        <dbReference type="SAM" id="MobiDB-lite"/>
    </source>
</evidence>
<reference evidence="2 3" key="1">
    <citation type="submission" date="2019-05" db="EMBL/GenBank/DDBJ databases">
        <title>Another draft genome of Portunus trituberculatus and its Hox gene families provides insights of decapod evolution.</title>
        <authorList>
            <person name="Jeong J.-H."/>
            <person name="Song I."/>
            <person name="Kim S."/>
            <person name="Choi T."/>
            <person name="Kim D."/>
            <person name="Ryu S."/>
            <person name="Kim W."/>
        </authorList>
    </citation>
    <scope>NUCLEOTIDE SEQUENCE [LARGE SCALE GENOMIC DNA]</scope>
    <source>
        <tissue evidence="2">Muscle</tissue>
    </source>
</reference>
<name>A0A5B7HGF9_PORTR</name>
<evidence type="ECO:0000313" key="2">
    <source>
        <dbReference type="EMBL" id="MPC71490.1"/>
    </source>
</evidence>
<sequence length="135" mass="15215">MHSRFVYPQWKFKSGLKLVIIGSLNEILLNKGLFGERNPFVKWGLPVRYNTQKFISSAANPEVSVMQPLQGQPQPYPSQPYPAAPQQQAPYPTQPMAMQAAPAPYPPQPYPPTGYPGEQPPMYTEKQPPPYNPTY</sequence>
<organism evidence="2 3">
    <name type="scientific">Portunus trituberculatus</name>
    <name type="common">Swimming crab</name>
    <name type="synonym">Neptunus trituberculatus</name>
    <dbReference type="NCBI Taxonomy" id="210409"/>
    <lineage>
        <taxon>Eukaryota</taxon>
        <taxon>Metazoa</taxon>
        <taxon>Ecdysozoa</taxon>
        <taxon>Arthropoda</taxon>
        <taxon>Crustacea</taxon>
        <taxon>Multicrustacea</taxon>
        <taxon>Malacostraca</taxon>
        <taxon>Eumalacostraca</taxon>
        <taxon>Eucarida</taxon>
        <taxon>Decapoda</taxon>
        <taxon>Pleocyemata</taxon>
        <taxon>Brachyura</taxon>
        <taxon>Eubrachyura</taxon>
        <taxon>Portunoidea</taxon>
        <taxon>Portunidae</taxon>
        <taxon>Portuninae</taxon>
        <taxon>Portunus</taxon>
    </lineage>
</organism>
<feature type="compositionally biased region" description="Low complexity" evidence="1">
    <location>
        <begin position="84"/>
        <end position="102"/>
    </location>
</feature>
<keyword evidence="3" id="KW-1185">Reference proteome</keyword>